<dbReference type="EMBL" id="CAHIKZ030000441">
    <property type="protein sequence ID" value="CAE1174629.1"/>
    <property type="molecule type" value="Genomic_DNA"/>
</dbReference>
<evidence type="ECO:0000256" key="1">
    <source>
        <dbReference type="SAM" id="Phobius"/>
    </source>
</evidence>
<feature type="transmembrane region" description="Helical" evidence="1">
    <location>
        <begin position="169"/>
        <end position="192"/>
    </location>
</feature>
<keyword evidence="1" id="KW-0472">Membrane</keyword>
<accession>A0A812BCL5</accession>
<feature type="transmembrane region" description="Helical" evidence="1">
    <location>
        <begin position="112"/>
        <end position="137"/>
    </location>
</feature>
<feature type="transmembrane region" description="Helical" evidence="1">
    <location>
        <begin position="143"/>
        <end position="162"/>
    </location>
</feature>
<sequence>MTSTIGSRLSFPFFPFSFSFLFFFSLFHNLNPKLCKGVFFPQPLFISRFISSFALLFSFFFLSGNLSVTLLRNFAFITISFQLFLTLFLLSFLTPFALLYSSSWCLIMSLSFSLFLFCVLSFLLLLLILCLLLSNFIPLFPTFSFFLSSFYVLLLQPLSSFFRRLSFSFAIPVILSLVLSLSLPLSLLIYFFPICQAERKTITLIKVIRWTLPQVQITVVRLTILKIVSLRVANKIVCVLSKADSRLSSK</sequence>
<protein>
    <submittedName>
        <fullName evidence="2">Uncharacterized protein</fullName>
    </submittedName>
</protein>
<dbReference type="AlphaFoldDB" id="A0A812BCL5"/>
<dbReference type="Proteomes" id="UP000597762">
    <property type="component" value="Unassembled WGS sequence"/>
</dbReference>
<keyword evidence="1" id="KW-0812">Transmembrane</keyword>
<gene>
    <name evidence="2" type="ORF">SPHA_13198</name>
</gene>
<name>A0A812BCL5_ACAPH</name>
<keyword evidence="1" id="KW-1133">Transmembrane helix</keyword>
<evidence type="ECO:0000313" key="3">
    <source>
        <dbReference type="Proteomes" id="UP000597762"/>
    </source>
</evidence>
<evidence type="ECO:0000313" key="2">
    <source>
        <dbReference type="EMBL" id="CAE1174629.1"/>
    </source>
</evidence>
<feature type="transmembrane region" description="Helical" evidence="1">
    <location>
        <begin position="12"/>
        <end position="31"/>
    </location>
</feature>
<feature type="transmembrane region" description="Helical" evidence="1">
    <location>
        <begin position="74"/>
        <end position="100"/>
    </location>
</feature>
<reference evidence="2" key="1">
    <citation type="submission" date="2021-01" db="EMBL/GenBank/DDBJ databases">
        <authorList>
            <person name="Li R."/>
            <person name="Bekaert M."/>
        </authorList>
    </citation>
    <scope>NUCLEOTIDE SEQUENCE</scope>
    <source>
        <strain evidence="2">Farmed</strain>
    </source>
</reference>
<feature type="transmembrane region" description="Helical" evidence="1">
    <location>
        <begin position="43"/>
        <end position="62"/>
    </location>
</feature>
<keyword evidence="3" id="KW-1185">Reference proteome</keyword>
<comment type="caution">
    <text evidence="2">The sequence shown here is derived from an EMBL/GenBank/DDBJ whole genome shotgun (WGS) entry which is preliminary data.</text>
</comment>
<proteinExistence type="predicted"/>
<organism evidence="2 3">
    <name type="scientific">Acanthosepion pharaonis</name>
    <name type="common">Pharaoh cuttlefish</name>
    <name type="synonym">Sepia pharaonis</name>
    <dbReference type="NCBI Taxonomy" id="158019"/>
    <lineage>
        <taxon>Eukaryota</taxon>
        <taxon>Metazoa</taxon>
        <taxon>Spiralia</taxon>
        <taxon>Lophotrochozoa</taxon>
        <taxon>Mollusca</taxon>
        <taxon>Cephalopoda</taxon>
        <taxon>Coleoidea</taxon>
        <taxon>Decapodiformes</taxon>
        <taxon>Sepiida</taxon>
        <taxon>Sepiina</taxon>
        <taxon>Sepiidae</taxon>
        <taxon>Acanthosepion</taxon>
    </lineage>
</organism>